<gene>
    <name evidence="1" type="ORF">COCSUDRAFT_32360</name>
</gene>
<sequence>MSGQTDTTGHICITRAPIMRMMTTTSIFLHCDINFRNINATRPAVTAKRFTTIACPSSCIC</sequence>
<keyword evidence="2" id="KW-1185">Reference proteome</keyword>
<evidence type="ECO:0000313" key="1">
    <source>
        <dbReference type="EMBL" id="EIE25729.1"/>
    </source>
</evidence>
<dbReference type="Proteomes" id="UP000007264">
    <property type="component" value="Unassembled WGS sequence"/>
</dbReference>
<reference evidence="1 2" key="1">
    <citation type="journal article" date="2012" name="Genome Biol.">
        <title>The genome of the polar eukaryotic microalga coccomyxa subellipsoidea reveals traits of cold adaptation.</title>
        <authorList>
            <person name="Blanc G."/>
            <person name="Agarkova I."/>
            <person name="Grimwood J."/>
            <person name="Kuo A."/>
            <person name="Brueggeman A."/>
            <person name="Dunigan D."/>
            <person name="Gurnon J."/>
            <person name="Ladunga I."/>
            <person name="Lindquist E."/>
            <person name="Lucas S."/>
            <person name="Pangilinan J."/>
            <person name="Proschold T."/>
            <person name="Salamov A."/>
            <person name="Schmutz J."/>
            <person name="Weeks D."/>
            <person name="Yamada T."/>
            <person name="Claverie J.M."/>
            <person name="Grigoriev I."/>
            <person name="Van Etten J."/>
            <person name="Lomsadze A."/>
            <person name="Borodovsky M."/>
        </authorList>
    </citation>
    <scope>NUCLEOTIDE SEQUENCE [LARGE SCALE GENOMIC DNA]</scope>
    <source>
        <strain evidence="1 2">C-169</strain>
    </source>
</reference>
<dbReference type="AlphaFoldDB" id="I0Z510"/>
<name>I0Z510_COCSC</name>
<dbReference type="EMBL" id="AGSI01000003">
    <property type="protein sequence ID" value="EIE25729.1"/>
    <property type="molecule type" value="Genomic_DNA"/>
</dbReference>
<dbReference type="RefSeq" id="XP_005650273.1">
    <property type="nucleotide sequence ID" value="XM_005650216.1"/>
</dbReference>
<evidence type="ECO:0000313" key="2">
    <source>
        <dbReference type="Proteomes" id="UP000007264"/>
    </source>
</evidence>
<comment type="caution">
    <text evidence="1">The sequence shown here is derived from an EMBL/GenBank/DDBJ whole genome shotgun (WGS) entry which is preliminary data.</text>
</comment>
<dbReference type="KEGG" id="csl:COCSUDRAFT_32360"/>
<organism evidence="1 2">
    <name type="scientific">Coccomyxa subellipsoidea (strain C-169)</name>
    <name type="common">Green microalga</name>
    <dbReference type="NCBI Taxonomy" id="574566"/>
    <lineage>
        <taxon>Eukaryota</taxon>
        <taxon>Viridiplantae</taxon>
        <taxon>Chlorophyta</taxon>
        <taxon>core chlorophytes</taxon>
        <taxon>Trebouxiophyceae</taxon>
        <taxon>Trebouxiophyceae incertae sedis</taxon>
        <taxon>Coccomyxaceae</taxon>
        <taxon>Coccomyxa</taxon>
        <taxon>Coccomyxa subellipsoidea</taxon>
    </lineage>
</organism>
<protein>
    <submittedName>
        <fullName evidence="1">Uncharacterized protein</fullName>
    </submittedName>
</protein>
<dbReference type="GeneID" id="17043733"/>
<accession>I0Z510</accession>
<proteinExistence type="predicted"/>